<dbReference type="OrthoDB" id="9805987at2"/>
<dbReference type="InterPro" id="IPR014729">
    <property type="entry name" value="Rossmann-like_a/b/a_fold"/>
</dbReference>
<evidence type="ECO:0000256" key="2">
    <source>
        <dbReference type="ARBA" id="ARBA00005594"/>
    </source>
</evidence>
<dbReference type="HAMAP" id="MF_00123">
    <property type="entry name" value="Arg_tRNA_synth"/>
    <property type="match status" value="1"/>
</dbReference>
<gene>
    <name evidence="11 15" type="primary">argS</name>
    <name evidence="15" type="ORF">HOLDEFILI_01191</name>
</gene>
<dbReference type="GO" id="GO:0004814">
    <property type="term" value="F:arginine-tRNA ligase activity"/>
    <property type="evidence" value="ECO:0007669"/>
    <property type="project" value="UniProtKB-UniRule"/>
</dbReference>
<dbReference type="FunFam" id="1.10.730.10:FF:000008">
    <property type="entry name" value="Arginine--tRNA ligase"/>
    <property type="match status" value="1"/>
</dbReference>
<accession>B9Y5V9</accession>
<evidence type="ECO:0000256" key="9">
    <source>
        <dbReference type="ARBA" id="ARBA00023146"/>
    </source>
</evidence>
<keyword evidence="6 11" id="KW-0547">Nucleotide-binding</keyword>
<dbReference type="InterPro" id="IPR035684">
    <property type="entry name" value="ArgRS_core"/>
</dbReference>
<reference evidence="15 16" key="1">
    <citation type="submission" date="2008-12" db="EMBL/GenBank/DDBJ databases">
        <authorList>
            <person name="Fulton L."/>
            <person name="Clifton S."/>
            <person name="Fulton B."/>
            <person name="Xu J."/>
            <person name="Minx P."/>
            <person name="Pepin K.H."/>
            <person name="Johnson M."/>
            <person name="Bhonagiri V."/>
            <person name="Nash W.E."/>
            <person name="Mardis E.R."/>
            <person name="Wilson R.K."/>
        </authorList>
    </citation>
    <scope>NUCLEOTIDE SEQUENCE [LARGE SCALE GENOMIC DNA]</scope>
    <source>
        <strain evidence="15 16">DSM 12042</strain>
    </source>
</reference>
<dbReference type="SUPFAM" id="SSF52374">
    <property type="entry name" value="Nucleotidylyl transferase"/>
    <property type="match status" value="1"/>
</dbReference>
<dbReference type="FunFam" id="3.30.1360.70:FF:000003">
    <property type="entry name" value="Arginine--tRNA ligase"/>
    <property type="match status" value="1"/>
</dbReference>
<name>B9Y5V9_9FIRM</name>
<evidence type="ECO:0000313" key="16">
    <source>
        <dbReference type="Proteomes" id="UP000005950"/>
    </source>
</evidence>
<dbReference type="GO" id="GO:0006420">
    <property type="term" value="P:arginyl-tRNA aminoacylation"/>
    <property type="evidence" value="ECO:0007669"/>
    <property type="project" value="UniProtKB-UniRule"/>
</dbReference>
<dbReference type="NCBIfam" id="TIGR00456">
    <property type="entry name" value="argS"/>
    <property type="match status" value="1"/>
</dbReference>
<evidence type="ECO:0000256" key="3">
    <source>
        <dbReference type="ARBA" id="ARBA00011245"/>
    </source>
</evidence>
<dbReference type="Pfam" id="PF03485">
    <property type="entry name" value="Arg_tRNA_synt_N"/>
    <property type="match status" value="1"/>
</dbReference>
<dbReference type="HOGENOM" id="CLU_006406_0_1_9"/>
<comment type="similarity">
    <text evidence="2 11 12">Belongs to the class-I aminoacyl-tRNA synthetase family.</text>
</comment>
<evidence type="ECO:0000259" key="14">
    <source>
        <dbReference type="SMART" id="SM01016"/>
    </source>
</evidence>
<proteinExistence type="inferred from homology"/>
<evidence type="ECO:0000256" key="11">
    <source>
        <dbReference type="HAMAP-Rule" id="MF_00123"/>
    </source>
</evidence>
<protein>
    <recommendedName>
        <fullName evidence="11">Arginine--tRNA ligase</fullName>
        <ecNumber evidence="11">6.1.1.19</ecNumber>
    </recommendedName>
    <alternativeName>
        <fullName evidence="11">Arginyl-tRNA synthetase</fullName>
        <shortName evidence="11">ArgRS</shortName>
    </alternativeName>
</protein>
<dbReference type="PRINTS" id="PR01038">
    <property type="entry name" value="TRNASYNTHARG"/>
</dbReference>
<comment type="catalytic activity">
    <reaction evidence="10 11">
        <text>tRNA(Arg) + L-arginine + ATP = L-arginyl-tRNA(Arg) + AMP + diphosphate</text>
        <dbReference type="Rhea" id="RHEA:20301"/>
        <dbReference type="Rhea" id="RHEA-COMP:9658"/>
        <dbReference type="Rhea" id="RHEA-COMP:9673"/>
        <dbReference type="ChEBI" id="CHEBI:30616"/>
        <dbReference type="ChEBI" id="CHEBI:32682"/>
        <dbReference type="ChEBI" id="CHEBI:33019"/>
        <dbReference type="ChEBI" id="CHEBI:78442"/>
        <dbReference type="ChEBI" id="CHEBI:78513"/>
        <dbReference type="ChEBI" id="CHEBI:456215"/>
        <dbReference type="EC" id="6.1.1.19"/>
    </reaction>
</comment>
<dbReference type="InterPro" id="IPR008909">
    <property type="entry name" value="DALR_anticod-bd"/>
</dbReference>
<organism evidence="15 16">
    <name type="scientific">Holdemania filiformis DSM 12042</name>
    <dbReference type="NCBI Taxonomy" id="545696"/>
    <lineage>
        <taxon>Bacteria</taxon>
        <taxon>Bacillati</taxon>
        <taxon>Bacillota</taxon>
        <taxon>Erysipelotrichia</taxon>
        <taxon>Erysipelotrichales</taxon>
        <taxon>Erysipelotrichaceae</taxon>
        <taxon>Holdemania</taxon>
    </lineage>
</organism>
<comment type="subcellular location">
    <subcellularLocation>
        <location evidence="1 11">Cytoplasm</location>
    </subcellularLocation>
</comment>
<evidence type="ECO:0000256" key="4">
    <source>
        <dbReference type="ARBA" id="ARBA00022490"/>
    </source>
</evidence>
<dbReference type="RefSeq" id="WP_006058394.1">
    <property type="nucleotide sequence ID" value="NZ_GG657554.1"/>
</dbReference>
<keyword evidence="8 11" id="KW-0648">Protein biosynthesis</keyword>
<evidence type="ECO:0000256" key="8">
    <source>
        <dbReference type="ARBA" id="ARBA00022917"/>
    </source>
</evidence>
<feature type="domain" description="DALR anticodon binding" evidence="13">
    <location>
        <begin position="433"/>
        <end position="548"/>
    </location>
</feature>
<dbReference type="EC" id="6.1.1.19" evidence="11"/>
<dbReference type="Pfam" id="PF05746">
    <property type="entry name" value="DALR_1"/>
    <property type="match status" value="1"/>
</dbReference>
<dbReference type="PANTHER" id="PTHR11956">
    <property type="entry name" value="ARGINYL-TRNA SYNTHETASE"/>
    <property type="match status" value="1"/>
</dbReference>
<evidence type="ECO:0000256" key="6">
    <source>
        <dbReference type="ARBA" id="ARBA00022741"/>
    </source>
</evidence>
<dbReference type="AlphaFoldDB" id="B9Y5V9"/>
<evidence type="ECO:0000256" key="12">
    <source>
        <dbReference type="RuleBase" id="RU363038"/>
    </source>
</evidence>
<keyword evidence="5 11" id="KW-0436">Ligase</keyword>
<dbReference type="SMART" id="SM01016">
    <property type="entry name" value="Arg_tRNA_synt_N"/>
    <property type="match status" value="1"/>
</dbReference>
<comment type="caution">
    <text evidence="15">The sequence shown here is derived from an EMBL/GenBank/DDBJ whole genome shotgun (WGS) entry which is preliminary data.</text>
</comment>
<dbReference type="EMBL" id="ACCF01000069">
    <property type="protein sequence ID" value="EEF68626.1"/>
    <property type="molecule type" value="Genomic_DNA"/>
</dbReference>
<dbReference type="PANTHER" id="PTHR11956:SF5">
    <property type="entry name" value="ARGININE--TRNA LIGASE, CYTOPLASMIC"/>
    <property type="match status" value="1"/>
</dbReference>
<sequence length="548" mass="61387">MNQIETNLKTCIINAVKQAFDLDWESGDVVIEIPKEKIHGDYSTNAAMRLTKQLRQNPRMIAQQLIDHLDLKQGSVAKCEIAGPGFINFFMESASLASVIGVVLQENENYGRSDAGQGLKVDVEYVSANPTGDLHPGHARGAAMGDSVTRLMKFAGYDVTREYYVNDAGNQIRNMALSLQARYLQACGVEAEVPEDGYHGPDLIKIAQDLKQEYGEDLAHKDKAETYSFFRQQGLQAELAKLKADLAAFGVEFDVWTSEQSIYDRGMVDKALNTLKAQGMTYESEGALWLRTTDFGDDKDRVLVKSDGSYTYLTPDIAYHVDKFDRGYDKLIDFFGADHHGYIARLKAAVQSLGKNKDDLEVDIIQMARMVKDGEEFKMSKRTGKAVALKDLVEEAGVDAVRYFFVSRAADTHMDFDIDMAKKQTNENPVYYAQYAHARMCSILRSGADIPLADHYELITHEKELDLLKHINEFASTVADAAKTRQPHKMCNYITRLAQLFHTFYADCKVLDRTNLELSAQRLALVKASEMTLRNALTLIGVSAPEKM</sequence>
<comment type="caution">
    <text evidence="11">Lacks conserved residue(s) required for the propagation of feature annotation.</text>
</comment>
<dbReference type="GO" id="GO:0005524">
    <property type="term" value="F:ATP binding"/>
    <property type="evidence" value="ECO:0007669"/>
    <property type="project" value="UniProtKB-UniRule"/>
</dbReference>
<dbReference type="SUPFAM" id="SSF55190">
    <property type="entry name" value="Arginyl-tRNA synthetase (ArgRS), N-terminal 'additional' domain"/>
    <property type="match status" value="1"/>
</dbReference>
<dbReference type="FunFam" id="3.40.50.620:FF:000062">
    <property type="entry name" value="Arginine--tRNA ligase"/>
    <property type="match status" value="1"/>
</dbReference>
<dbReference type="Gene3D" id="1.10.730.10">
    <property type="entry name" value="Isoleucyl-tRNA Synthetase, Domain 1"/>
    <property type="match status" value="1"/>
</dbReference>
<evidence type="ECO:0000256" key="1">
    <source>
        <dbReference type="ARBA" id="ARBA00004496"/>
    </source>
</evidence>
<evidence type="ECO:0000259" key="13">
    <source>
        <dbReference type="SMART" id="SM00836"/>
    </source>
</evidence>
<dbReference type="Gene3D" id="3.40.50.620">
    <property type="entry name" value="HUPs"/>
    <property type="match status" value="1"/>
</dbReference>
<dbReference type="InterPro" id="IPR001278">
    <property type="entry name" value="Arg-tRNA-ligase"/>
</dbReference>
<keyword evidence="9 11" id="KW-0030">Aminoacyl-tRNA synthetase</keyword>
<dbReference type="InterPro" id="IPR036695">
    <property type="entry name" value="Arg-tRNA-synth_N_sf"/>
</dbReference>
<feature type="domain" description="Arginyl tRNA synthetase N-terminal" evidence="14">
    <location>
        <begin position="6"/>
        <end position="91"/>
    </location>
</feature>
<dbReference type="GO" id="GO:0005737">
    <property type="term" value="C:cytoplasm"/>
    <property type="evidence" value="ECO:0007669"/>
    <property type="project" value="UniProtKB-SubCell"/>
</dbReference>
<evidence type="ECO:0000256" key="5">
    <source>
        <dbReference type="ARBA" id="ARBA00022598"/>
    </source>
</evidence>
<dbReference type="Gene3D" id="3.30.1360.70">
    <property type="entry name" value="Arginyl tRNA synthetase N-terminal domain"/>
    <property type="match status" value="1"/>
</dbReference>
<dbReference type="Pfam" id="PF00750">
    <property type="entry name" value="tRNA-synt_1d"/>
    <property type="match status" value="1"/>
</dbReference>
<evidence type="ECO:0000256" key="10">
    <source>
        <dbReference type="ARBA" id="ARBA00049339"/>
    </source>
</evidence>
<keyword evidence="4 11" id="KW-0963">Cytoplasm</keyword>
<dbReference type="CDD" id="cd00671">
    <property type="entry name" value="ArgRS_core"/>
    <property type="match status" value="1"/>
</dbReference>
<dbReference type="InterPro" id="IPR009080">
    <property type="entry name" value="tRNAsynth_Ia_anticodon-bd"/>
</dbReference>
<dbReference type="InterPro" id="IPR005148">
    <property type="entry name" value="Arg-tRNA-synth_N"/>
</dbReference>
<reference evidence="15 16" key="2">
    <citation type="submission" date="2009-02" db="EMBL/GenBank/DDBJ databases">
        <title>Draft genome sequence of Holdemania filiformis DSM 12042.</title>
        <authorList>
            <person name="Sudarsanam P."/>
            <person name="Ley R."/>
            <person name="Guruge J."/>
            <person name="Turnbaugh P.J."/>
            <person name="Mahowald M."/>
            <person name="Liep D."/>
            <person name="Gordon J."/>
        </authorList>
    </citation>
    <scope>NUCLEOTIDE SEQUENCE [LARGE SCALE GENOMIC DNA]</scope>
    <source>
        <strain evidence="15 16">DSM 12042</strain>
    </source>
</reference>
<keyword evidence="7 11" id="KW-0067">ATP-binding</keyword>
<dbReference type="SUPFAM" id="SSF47323">
    <property type="entry name" value="Anticodon-binding domain of a subclass of class I aminoacyl-tRNA synthetases"/>
    <property type="match status" value="1"/>
</dbReference>
<evidence type="ECO:0000256" key="7">
    <source>
        <dbReference type="ARBA" id="ARBA00022840"/>
    </source>
</evidence>
<dbReference type="eggNOG" id="COG0018">
    <property type="taxonomic scope" value="Bacteria"/>
</dbReference>
<evidence type="ECO:0000313" key="15">
    <source>
        <dbReference type="EMBL" id="EEF68626.1"/>
    </source>
</evidence>
<dbReference type="Proteomes" id="UP000005950">
    <property type="component" value="Unassembled WGS sequence"/>
</dbReference>
<comment type="subunit">
    <text evidence="3 11">Monomer.</text>
</comment>
<dbReference type="SMART" id="SM00836">
    <property type="entry name" value="DALR_1"/>
    <property type="match status" value="1"/>
</dbReference>
<dbReference type="STRING" id="545696.HOLDEFILI_01191"/>